<evidence type="ECO:0000259" key="9">
    <source>
        <dbReference type="PROSITE" id="PS50026"/>
    </source>
</evidence>
<keyword evidence="5 6" id="KW-1015">Disulfide bond</keyword>
<dbReference type="AlphaFoldDB" id="A0A3Q2CXF3"/>
<dbReference type="Proteomes" id="UP000265020">
    <property type="component" value="Unassembled WGS sequence"/>
</dbReference>
<dbReference type="GeneID" id="107085304"/>
<keyword evidence="7" id="KW-1133">Transmembrane helix</keyword>
<dbReference type="GO" id="GO:0045840">
    <property type="term" value="P:positive regulation of mitotic nuclear division"/>
    <property type="evidence" value="ECO:0007669"/>
    <property type="project" value="TreeGrafter"/>
</dbReference>
<dbReference type="CTD" id="255324"/>
<dbReference type="OMA" id="CMYPQDS"/>
<feature type="transmembrane region" description="Helical" evidence="7">
    <location>
        <begin position="124"/>
        <end position="145"/>
    </location>
</feature>
<protein>
    <submittedName>
        <fullName evidence="10">Epigen-like</fullName>
    </submittedName>
</protein>
<keyword evidence="7" id="KW-0472">Membrane</keyword>
<feature type="disulfide bond" evidence="6">
    <location>
        <begin position="97"/>
        <end position="106"/>
    </location>
</feature>
<dbReference type="GO" id="GO:0005154">
    <property type="term" value="F:epidermal growth factor receptor binding"/>
    <property type="evidence" value="ECO:0007669"/>
    <property type="project" value="TreeGrafter"/>
</dbReference>
<dbReference type="RefSeq" id="XP_015231047.1">
    <property type="nucleotide sequence ID" value="XM_015375561.1"/>
</dbReference>
<feature type="domain" description="EGF-like" evidence="9">
    <location>
        <begin position="66"/>
        <end position="107"/>
    </location>
</feature>
<proteinExistence type="predicted"/>
<feature type="signal peptide" evidence="8">
    <location>
        <begin position="1"/>
        <end position="29"/>
    </location>
</feature>
<dbReference type="PROSITE" id="PS00022">
    <property type="entry name" value="EGF_1"/>
    <property type="match status" value="1"/>
</dbReference>
<name>A0A3Q2CXF3_CYPVA</name>
<evidence type="ECO:0000256" key="1">
    <source>
        <dbReference type="ARBA" id="ARBA00004613"/>
    </source>
</evidence>
<sequence>MSTQRQTYLEKAFSFTVTVLLLLATTGFSEVLDESTMTTESPLPQNSSTTEQVVKRSLGHSTVMHLVRPCGEKNANFCLNGGKCIHPQDSNSPHCNCAPLYYGLRCEKIKLSPSVKDPDIEKKIAIIFGLIVVFIVLALAIFCFVKRRCEHSAPLIKAAASETSV</sequence>
<evidence type="ECO:0000256" key="4">
    <source>
        <dbReference type="ARBA" id="ARBA00022729"/>
    </source>
</evidence>
<dbReference type="KEGG" id="cvg:107085304"/>
<comment type="subcellular location">
    <subcellularLocation>
        <location evidence="1">Secreted</location>
    </subcellularLocation>
</comment>
<dbReference type="OrthoDB" id="9411915at2759"/>
<accession>A0A3Q2CXF3</accession>
<evidence type="ECO:0000256" key="2">
    <source>
        <dbReference type="ARBA" id="ARBA00022525"/>
    </source>
</evidence>
<evidence type="ECO:0000313" key="10">
    <source>
        <dbReference type="Ensembl" id="ENSCVAP00000010557.1"/>
    </source>
</evidence>
<comment type="caution">
    <text evidence="6">Lacks conserved residue(s) required for the propagation of feature annotation.</text>
</comment>
<evidence type="ECO:0000256" key="6">
    <source>
        <dbReference type="PROSITE-ProRule" id="PRU00076"/>
    </source>
</evidence>
<evidence type="ECO:0000256" key="7">
    <source>
        <dbReference type="SAM" id="Phobius"/>
    </source>
</evidence>
<keyword evidence="2" id="KW-0964">Secreted</keyword>
<dbReference type="PROSITE" id="PS50026">
    <property type="entry name" value="EGF_3"/>
    <property type="match status" value="1"/>
</dbReference>
<dbReference type="SUPFAM" id="SSF57196">
    <property type="entry name" value="EGF/Laminin"/>
    <property type="match status" value="1"/>
</dbReference>
<keyword evidence="3 6" id="KW-0245">EGF-like domain</keyword>
<keyword evidence="7" id="KW-0812">Transmembrane</keyword>
<keyword evidence="4 8" id="KW-0732">Signal</keyword>
<dbReference type="GeneTree" id="ENSGT00730000113053"/>
<dbReference type="SMART" id="SM00181">
    <property type="entry name" value="EGF"/>
    <property type="match status" value="1"/>
</dbReference>
<evidence type="ECO:0000256" key="5">
    <source>
        <dbReference type="ARBA" id="ARBA00023157"/>
    </source>
</evidence>
<feature type="chain" id="PRO_5018582506" evidence="8">
    <location>
        <begin position="30"/>
        <end position="165"/>
    </location>
</feature>
<dbReference type="GO" id="GO:0005615">
    <property type="term" value="C:extracellular space"/>
    <property type="evidence" value="ECO:0007669"/>
    <property type="project" value="TreeGrafter"/>
</dbReference>
<evidence type="ECO:0000256" key="3">
    <source>
        <dbReference type="ARBA" id="ARBA00022536"/>
    </source>
</evidence>
<dbReference type="Ensembl" id="ENSCVAT00000017291.1">
    <property type="protein sequence ID" value="ENSCVAP00000010557.1"/>
    <property type="gene ID" value="ENSCVAG00000000958.1"/>
</dbReference>
<dbReference type="Gene3D" id="2.10.25.10">
    <property type="entry name" value="Laminin"/>
    <property type="match status" value="1"/>
</dbReference>
<organism evidence="10 11">
    <name type="scientific">Cyprinodon variegatus</name>
    <name type="common">Sheepshead minnow</name>
    <dbReference type="NCBI Taxonomy" id="28743"/>
    <lineage>
        <taxon>Eukaryota</taxon>
        <taxon>Metazoa</taxon>
        <taxon>Chordata</taxon>
        <taxon>Craniata</taxon>
        <taxon>Vertebrata</taxon>
        <taxon>Euteleostomi</taxon>
        <taxon>Actinopterygii</taxon>
        <taxon>Neopterygii</taxon>
        <taxon>Teleostei</taxon>
        <taxon>Neoteleostei</taxon>
        <taxon>Acanthomorphata</taxon>
        <taxon>Ovalentaria</taxon>
        <taxon>Atherinomorphae</taxon>
        <taxon>Cyprinodontiformes</taxon>
        <taxon>Cyprinodontidae</taxon>
        <taxon>Cyprinodon</taxon>
    </lineage>
</organism>
<dbReference type="GO" id="GO:0008083">
    <property type="term" value="F:growth factor activity"/>
    <property type="evidence" value="ECO:0007669"/>
    <property type="project" value="TreeGrafter"/>
</dbReference>
<dbReference type="PANTHER" id="PTHR10740:SF14">
    <property type="entry name" value="EGF-LIKE DOMAIN-CONTAINING PROTEIN"/>
    <property type="match status" value="1"/>
</dbReference>
<dbReference type="GO" id="GO:0008284">
    <property type="term" value="P:positive regulation of cell population proliferation"/>
    <property type="evidence" value="ECO:0007669"/>
    <property type="project" value="TreeGrafter"/>
</dbReference>
<dbReference type="Pfam" id="PF00008">
    <property type="entry name" value="EGF"/>
    <property type="match status" value="1"/>
</dbReference>
<evidence type="ECO:0000256" key="8">
    <source>
        <dbReference type="SAM" id="SignalP"/>
    </source>
</evidence>
<reference evidence="10" key="2">
    <citation type="submission" date="2025-09" db="UniProtKB">
        <authorList>
            <consortium name="Ensembl"/>
        </authorList>
    </citation>
    <scope>IDENTIFICATION</scope>
</reference>
<evidence type="ECO:0000313" key="11">
    <source>
        <dbReference type="Proteomes" id="UP000265020"/>
    </source>
</evidence>
<dbReference type="CDD" id="cd00054">
    <property type="entry name" value="EGF_CA"/>
    <property type="match status" value="1"/>
</dbReference>
<dbReference type="InterPro" id="IPR000742">
    <property type="entry name" value="EGF"/>
</dbReference>
<dbReference type="GO" id="GO:0007173">
    <property type="term" value="P:epidermal growth factor receptor signaling pathway"/>
    <property type="evidence" value="ECO:0007669"/>
    <property type="project" value="TreeGrafter"/>
</dbReference>
<dbReference type="STRING" id="28743.ENSCVAP00000010557"/>
<feature type="disulfide bond" evidence="6">
    <location>
        <begin position="78"/>
        <end position="95"/>
    </location>
</feature>
<reference evidence="10" key="1">
    <citation type="submission" date="2025-08" db="UniProtKB">
        <authorList>
            <consortium name="Ensembl"/>
        </authorList>
    </citation>
    <scope>IDENTIFICATION</scope>
</reference>
<dbReference type="PANTHER" id="PTHR10740">
    <property type="entry name" value="TRANSFORMING GROWTH FACTOR ALPHA"/>
    <property type="match status" value="1"/>
</dbReference>
<keyword evidence="11" id="KW-1185">Reference proteome</keyword>